<dbReference type="STRING" id="272844.PAB0212"/>
<evidence type="ECO:0000256" key="1">
    <source>
        <dbReference type="ARBA" id="ARBA00023002"/>
    </source>
</evidence>
<proteinExistence type="predicted"/>
<dbReference type="PRINTS" id="PR00368">
    <property type="entry name" value="FADPNR"/>
</dbReference>
<dbReference type="InterPro" id="IPR051691">
    <property type="entry name" value="Metab_Enz_Cyan_OpOx_G3PDH"/>
</dbReference>
<dbReference type="InterPro" id="IPR036188">
    <property type="entry name" value="FAD/NAD-bd_sf"/>
</dbReference>
<reference evidence="3" key="1">
    <citation type="submission" date="1999-07" db="EMBL/GenBank/DDBJ databases">
        <authorList>
            <person name="Genoscope"/>
        </authorList>
    </citation>
    <scope>NUCLEOTIDE SEQUENCE</scope>
    <source>
        <strain evidence="3">Orsay</strain>
    </source>
</reference>
<name>Q9V1W4_PYRAB</name>
<dbReference type="EMBL" id="AJ248284">
    <property type="protein sequence ID" value="CAB49234.1"/>
    <property type="molecule type" value="Genomic_DNA"/>
</dbReference>
<dbReference type="EMBL" id="HE613800">
    <property type="protein sequence ID" value="CCE69689.1"/>
    <property type="molecule type" value="Genomic_DNA"/>
</dbReference>
<evidence type="ECO:0000259" key="2">
    <source>
        <dbReference type="PROSITE" id="PS51085"/>
    </source>
</evidence>
<dbReference type="SUPFAM" id="SSF54292">
    <property type="entry name" value="2Fe-2S ferredoxin-like"/>
    <property type="match status" value="1"/>
</dbReference>
<dbReference type="InterPro" id="IPR006058">
    <property type="entry name" value="2Fe2S_fd_BS"/>
</dbReference>
<dbReference type="GO" id="GO:0051537">
    <property type="term" value="F:2 iron, 2 sulfur cluster binding"/>
    <property type="evidence" value="ECO:0007669"/>
    <property type="project" value="InterPro"/>
</dbReference>
<dbReference type="GO" id="GO:0016491">
    <property type="term" value="F:oxidoreductase activity"/>
    <property type="evidence" value="ECO:0007669"/>
    <property type="project" value="UniProtKB-KW"/>
</dbReference>
<evidence type="ECO:0000313" key="4">
    <source>
        <dbReference type="EMBL" id="CCE69689.1"/>
    </source>
</evidence>
<dbReference type="Proteomes" id="UP000009139">
    <property type="component" value="Chromosome"/>
</dbReference>
<dbReference type="InterPro" id="IPR001041">
    <property type="entry name" value="2Fe-2S_ferredoxin-type"/>
</dbReference>
<dbReference type="PATRIC" id="fig|272844.11.peg.333"/>
<dbReference type="Pfam" id="PF07992">
    <property type="entry name" value="Pyr_redox_2"/>
    <property type="match status" value="1"/>
</dbReference>
<feature type="domain" description="2Fe-2S ferredoxin-type" evidence="2">
    <location>
        <begin position="20"/>
        <end position="102"/>
    </location>
</feature>
<dbReference type="PIR" id="C75144">
    <property type="entry name" value="C75144"/>
</dbReference>
<dbReference type="InterPro" id="IPR042204">
    <property type="entry name" value="2Fe-2S-bd_N"/>
</dbReference>
<dbReference type="SUPFAM" id="SSF51905">
    <property type="entry name" value="FAD/NAD(P)-binding domain"/>
    <property type="match status" value="1"/>
</dbReference>
<dbReference type="InterPro" id="IPR023753">
    <property type="entry name" value="FAD/NAD-binding_dom"/>
</dbReference>
<keyword evidence="1" id="KW-0560">Oxidoreductase</keyword>
<accession>Q9V1W4</accession>
<organism evidence="3 5">
    <name type="scientific">Pyrococcus abyssi (strain GE5 / Orsay)</name>
    <dbReference type="NCBI Taxonomy" id="272844"/>
    <lineage>
        <taxon>Archaea</taxon>
        <taxon>Methanobacteriati</taxon>
        <taxon>Methanobacteriota</taxon>
        <taxon>Thermococci</taxon>
        <taxon>Thermococcales</taxon>
        <taxon>Thermococcaceae</taxon>
        <taxon>Pyrococcus</taxon>
    </lineage>
</organism>
<keyword evidence="5" id="KW-1185">Reference proteome</keyword>
<dbReference type="AlphaFoldDB" id="Q9V1W4"/>
<dbReference type="PANTHER" id="PTHR42949:SF3">
    <property type="entry name" value="ANAEROBIC GLYCEROL-3-PHOSPHATE DEHYDROGENASE SUBUNIT B"/>
    <property type="match status" value="1"/>
</dbReference>
<evidence type="ECO:0000313" key="6">
    <source>
        <dbReference type="Proteomes" id="UP000009139"/>
    </source>
</evidence>
<dbReference type="InterPro" id="IPR036010">
    <property type="entry name" value="2Fe-2S_ferredoxin-like_sf"/>
</dbReference>
<reference evidence="4 6" key="5">
    <citation type="journal article" date="2012" name="Curr. Microbiol.">
        <title>Re-annotation of two hyperthermophilic archaea Pyrococcus abyssi GE5 and Pyrococcus furiosus DSM 3638.</title>
        <authorList>
            <person name="Gao J."/>
            <person name="Wang J."/>
        </authorList>
    </citation>
    <scope>GENOME REANNOTATION</scope>
    <source>
        <strain evidence="4">GE5</strain>
        <strain evidence="6">GE5 / Orsay</strain>
    </source>
</reference>
<dbReference type="CDD" id="cd00207">
    <property type="entry name" value="fer2"/>
    <property type="match status" value="1"/>
</dbReference>
<dbReference type="Proteomes" id="UP000000810">
    <property type="component" value="Chromosome"/>
</dbReference>
<dbReference type="PROSITE" id="PS00197">
    <property type="entry name" value="2FE2S_FER_1"/>
    <property type="match status" value="1"/>
</dbReference>
<dbReference type="Gene3D" id="3.10.20.440">
    <property type="entry name" value="2Fe-2S iron-sulphur cluster binding domain, sarcosine oxidase, alpha subunit, N-terminal domain"/>
    <property type="match status" value="1"/>
</dbReference>
<dbReference type="HOGENOM" id="CLU_030705_2_0_2"/>
<dbReference type="eggNOG" id="arCOG01294">
    <property type="taxonomic scope" value="Archaea"/>
</dbReference>
<evidence type="ECO:0000313" key="3">
    <source>
        <dbReference type="EMBL" id="CAB49234.1"/>
    </source>
</evidence>
<gene>
    <name evidence="3" type="primary">soxA</name>
    <name evidence="3" type="ORF">PAB0212</name>
</gene>
<reference evidence="3 5" key="4">
    <citation type="journal article" date="2003" name="Mol. Microbiol.">
        <title>An integrated analysis of the genome of the hyperthermophilic archaeon Pyrococcus abyssi.</title>
        <authorList>
            <person name="Cohen G."/>
            <person name="Barbe V."/>
            <person name="Flament D."/>
            <person name="Galperin M."/>
            <person name="Heilig R."/>
            <person name="Ripp R."/>
            <person name="Lecompte O."/>
            <person name="Prieur D."/>
            <person name="Poch O."/>
            <person name="Quellerou J."/>
            <person name="Thierry J.C."/>
            <person name="Van der Oost J."/>
            <person name="Weissenbach J."/>
            <person name="Zivanovic Y."/>
            <person name="Forterre P."/>
        </authorList>
    </citation>
    <scope>NUCLEOTIDE SEQUENCE [LARGE SCALE GENOMIC DNA]</scope>
    <source>
        <strain evidence="5">GE5 / Orsay</strain>
        <strain evidence="3">Orsay</strain>
    </source>
</reference>
<dbReference type="PROSITE" id="PS51085">
    <property type="entry name" value="2FE2S_FER_2"/>
    <property type="match status" value="1"/>
</dbReference>
<dbReference type="PANTHER" id="PTHR42949">
    <property type="entry name" value="ANAEROBIC GLYCEROL-3-PHOSPHATE DEHYDROGENASE SUBUNIT B"/>
    <property type="match status" value="1"/>
</dbReference>
<reference evidence="3" key="3">
    <citation type="journal article" date="2001" name="Genome Res.">
        <title>Genome evolution at the genus level: comparison of three complete genomes of hyperthermophilic archaea.</title>
        <authorList>
            <person name="Lecompte O."/>
            <person name="Ripp R."/>
            <person name="Puzos-Barbe V."/>
            <person name="Duprat S."/>
            <person name="Heilig R."/>
            <person name="Dietrich J."/>
            <person name="Thierry J.C."/>
            <person name="Poch O."/>
        </authorList>
    </citation>
    <scope>NUCLEOTIDE SEQUENCE</scope>
    <source>
        <strain evidence="3">Orsay</strain>
    </source>
</reference>
<dbReference type="KEGG" id="pab:PAB0212"/>
<sequence length="481" mass="52465">MDIVRIKEHPILNFESKRGRKVTIYYKGKPIEAYEGETIAAALHAAGIKVLNYSRIKKRPRGLFCAIGKCSSCLMTVNGIPNVRTCITLVEDGMRIEENAPRLPKELKELKKRNVRRVKSDIIVIGGGPAGMMAAISAHDAGAKVVLIDENPMLGGQLVKQTHKFFGKRSQFAGVRGVKIAEILENEVKKRNIEVFLQTSAVGIFQDGNEKIVVGIRKESELIELHGRAIIVATGAMEKSVPFENNDLPGIYGAGAIQTLMNTYGVKPGEKALIVGAGNVGLILAYQLIQAGVKVEAIVEAMPKIGGYFVHAAKVRRLGVPILTRHTILRAEGKEKVERAIVAQIDENWRPIPGTEKIFDVDLIAIAVGLRPSIELLQQAGCQIRYVRELGGHVAVRDEWLETTVRGIFVAGDTAGIEEATTAMLEGKIAGIAAALRLGIASESLVKEIEKTERELEEFRSGPFGKHIVEGIRKLLSEVSK</sequence>
<reference evidence="3" key="2">
    <citation type="journal article" date="2000" name="J. Mol. Biol.">
        <title>Archaeal homologs of eukaryotic methylation guide small nucleolar RNAs: lessons from the Pyrococcus genomes.</title>
        <authorList>
            <person name="Gaspin C."/>
            <person name="Cavaille J."/>
            <person name="Erauso G."/>
        </authorList>
    </citation>
    <scope>NUCLEOTIDE SEQUENCE</scope>
    <source>
        <strain evidence="3">Orsay</strain>
    </source>
</reference>
<protein>
    <submittedName>
        <fullName evidence="3 4">Sarcosine oxidase, subunit alpha</fullName>
    </submittedName>
</protein>
<dbReference type="PRINTS" id="PR00411">
    <property type="entry name" value="PNDRDTASEI"/>
</dbReference>
<dbReference type="Pfam" id="PF13510">
    <property type="entry name" value="Fer2_4"/>
    <property type="match status" value="1"/>
</dbReference>
<dbReference type="Gene3D" id="3.50.50.60">
    <property type="entry name" value="FAD/NAD(P)-binding domain"/>
    <property type="match status" value="2"/>
</dbReference>
<evidence type="ECO:0000313" key="5">
    <source>
        <dbReference type="Proteomes" id="UP000000810"/>
    </source>
</evidence>